<sequence>LRPEPLRNKLQRQLEAVPPAHRSPLSQRTTLCTLKSLWMQLERLGEHPASVAHMRTIRTKFPNRTRDKVGEMRSSEDTWDVNKLLATFDKVIDRLEIMEDADPERFSSNTEKAVTNKRGRDQEPDHESDGSWFRGGKQRSRRATTPWSSEKKTSPTVDIDTESTTTTRSMATEDD</sequence>
<proteinExistence type="predicted"/>
<evidence type="ECO:0000313" key="2">
    <source>
        <dbReference type="Proteomes" id="UP000050761"/>
    </source>
</evidence>
<reference evidence="3" key="1">
    <citation type="submission" date="2019-09" db="UniProtKB">
        <authorList>
            <consortium name="WormBaseParasite"/>
        </authorList>
    </citation>
    <scope>IDENTIFICATION</scope>
</reference>
<protein>
    <submittedName>
        <fullName evidence="3">Swi3 domain-containing protein</fullName>
    </submittedName>
</protein>
<feature type="region of interest" description="Disordered" evidence="1">
    <location>
        <begin position="98"/>
        <end position="175"/>
    </location>
</feature>
<keyword evidence="2" id="KW-1185">Reference proteome</keyword>
<organism evidence="2 3">
    <name type="scientific">Heligmosomoides polygyrus</name>
    <name type="common">Parasitic roundworm</name>
    <dbReference type="NCBI Taxonomy" id="6339"/>
    <lineage>
        <taxon>Eukaryota</taxon>
        <taxon>Metazoa</taxon>
        <taxon>Ecdysozoa</taxon>
        <taxon>Nematoda</taxon>
        <taxon>Chromadorea</taxon>
        <taxon>Rhabditida</taxon>
        <taxon>Rhabditina</taxon>
        <taxon>Rhabditomorpha</taxon>
        <taxon>Strongyloidea</taxon>
        <taxon>Heligmosomidae</taxon>
        <taxon>Heligmosomoides</taxon>
    </lineage>
</organism>
<feature type="compositionally biased region" description="Basic and acidic residues" evidence="1">
    <location>
        <begin position="118"/>
        <end position="129"/>
    </location>
</feature>
<name>A0A183FBQ2_HELPZ</name>
<evidence type="ECO:0000256" key="1">
    <source>
        <dbReference type="SAM" id="MobiDB-lite"/>
    </source>
</evidence>
<evidence type="ECO:0000313" key="3">
    <source>
        <dbReference type="WBParaSite" id="HPBE_0000359401-mRNA-1"/>
    </source>
</evidence>
<accession>A0A183FBQ2</accession>
<dbReference type="WBParaSite" id="HPBE_0000359401-mRNA-1">
    <property type="protein sequence ID" value="HPBE_0000359401-mRNA-1"/>
    <property type="gene ID" value="HPBE_0000359401"/>
</dbReference>
<dbReference type="Proteomes" id="UP000050761">
    <property type="component" value="Unassembled WGS sequence"/>
</dbReference>
<dbReference type="AlphaFoldDB" id="A0A183FBQ2"/>
<feature type="compositionally biased region" description="Low complexity" evidence="1">
    <location>
        <begin position="156"/>
        <end position="175"/>
    </location>
</feature>